<dbReference type="InterPro" id="IPR009057">
    <property type="entry name" value="Homeodomain-like_sf"/>
</dbReference>
<dbReference type="SUPFAM" id="SSF46689">
    <property type="entry name" value="Homeodomain-like"/>
    <property type="match status" value="1"/>
</dbReference>
<accession>D9QFC6</accession>
<dbReference type="InParanoid" id="D9QFC6"/>
<dbReference type="GO" id="GO:0043565">
    <property type="term" value="F:sequence-specific DNA binding"/>
    <property type="evidence" value="ECO:0007669"/>
    <property type="project" value="InterPro"/>
</dbReference>
<dbReference type="InterPro" id="IPR020449">
    <property type="entry name" value="Tscrpt_reg_AraC-type_HTH"/>
</dbReference>
<dbReference type="PANTHER" id="PTHR43280:SF28">
    <property type="entry name" value="HTH-TYPE TRANSCRIPTIONAL ACTIVATOR RHAS"/>
    <property type="match status" value="1"/>
</dbReference>
<dbReference type="Gene3D" id="1.10.10.60">
    <property type="entry name" value="Homeodomain-like"/>
    <property type="match status" value="1"/>
</dbReference>
<dbReference type="BioCyc" id="BSUB633149:G1GM8-3152-MONOMER"/>
<evidence type="ECO:0000256" key="3">
    <source>
        <dbReference type="ARBA" id="ARBA00023163"/>
    </source>
</evidence>
<evidence type="ECO:0000256" key="4">
    <source>
        <dbReference type="SAM" id="Phobius"/>
    </source>
</evidence>
<feature type="domain" description="HTH araC/xylS-type" evidence="5">
    <location>
        <begin position="263"/>
        <end position="369"/>
    </location>
</feature>
<keyword evidence="4" id="KW-0812">Transmembrane</keyword>
<feature type="transmembrane region" description="Helical" evidence="4">
    <location>
        <begin position="69"/>
        <end position="89"/>
    </location>
</feature>
<feature type="transmembrane region" description="Helical" evidence="4">
    <location>
        <begin position="6"/>
        <end position="29"/>
    </location>
</feature>
<feature type="transmembrane region" description="Helical" evidence="4">
    <location>
        <begin position="212"/>
        <end position="231"/>
    </location>
</feature>
<feature type="transmembrane region" description="Helical" evidence="4">
    <location>
        <begin position="101"/>
        <end position="122"/>
    </location>
</feature>
<dbReference type="STRING" id="633149.Bresu_3135"/>
<feature type="transmembrane region" description="Helical" evidence="4">
    <location>
        <begin position="182"/>
        <end position="200"/>
    </location>
</feature>
<dbReference type="InterPro" id="IPR018060">
    <property type="entry name" value="HTH_AraC"/>
</dbReference>
<dbReference type="InterPro" id="IPR018062">
    <property type="entry name" value="HTH_AraC-typ_CS"/>
</dbReference>
<keyword evidence="4" id="KW-1133">Transmembrane helix</keyword>
<dbReference type="EMBL" id="CP002102">
    <property type="protein sequence ID" value="ADL02441.1"/>
    <property type="molecule type" value="Genomic_DNA"/>
</dbReference>
<evidence type="ECO:0000256" key="1">
    <source>
        <dbReference type="ARBA" id="ARBA00023015"/>
    </source>
</evidence>
<dbReference type="GO" id="GO:0003700">
    <property type="term" value="F:DNA-binding transcription factor activity"/>
    <property type="evidence" value="ECO:0007669"/>
    <property type="project" value="InterPro"/>
</dbReference>
<keyword evidence="4" id="KW-0472">Membrane</keyword>
<dbReference type="KEGG" id="bsb:Bresu_3135"/>
<feature type="transmembrane region" description="Helical" evidence="4">
    <location>
        <begin position="142"/>
        <end position="161"/>
    </location>
</feature>
<dbReference type="PROSITE" id="PS01124">
    <property type="entry name" value="HTH_ARAC_FAMILY_2"/>
    <property type="match status" value="1"/>
</dbReference>
<evidence type="ECO:0000259" key="5">
    <source>
        <dbReference type="PROSITE" id="PS01124"/>
    </source>
</evidence>
<keyword evidence="1" id="KW-0805">Transcription regulation</keyword>
<dbReference type="HOGENOM" id="CLU_041408_3_0_5"/>
<name>D9QFC6_BRESC</name>
<evidence type="ECO:0000313" key="6">
    <source>
        <dbReference type="EMBL" id="ADL02441.1"/>
    </source>
</evidence>
<gene>
    <name evidence="6" type="ordered locus">Bresu_3135</name>
</gene>
<dbReference type="PROSITE" id="PS00041">
    <property type="entry name" value="HTH_ARAC_FAMILY_1"/>
    <property type="match status" value="1"/>
</dbReference>
<keyword evidence="7" id="KW-1185">Reference proteome</keyword>
<dbReference type="Proteomes" id="UP000002696">
    <property type="component" value="Chromosome"/>
</dbReference>
<reference evidence="7" key="1">
    <citation type="journal article" date="2011" name="J. Bacteriol.">
        <title>Genome sequences of eight morphologically diverse alphaproteobacteria.</title>
        <authorList>
            <consortium name="US DOE Joint Genome Institute"/>
            <person name="Brown P.J."/>
            <person name="Kysela D.T."/>
            <person name="Buechlein A."/>
            <person name="Hemmerich C."/>
            <person name="Brun Y.V."/>
        </authorList>
    </citation>
    <scope>NUCLEOTIDE SEQUENCE [LARGE SCALE GENOMIC DNA]</scope>
    <source>
        <strain evidence="7">ATCC 15264 / DSM 4735 / LMG 14903 / NBRC 16000 / CB 81</strain>
    </source>
</reference>
<dbReference type="OrthoDB" id="5492415at2"/>
<dbReference type="Pfam" id="PF12833">
    <property type="entry name" value="HTH_18"/>
    <property type="match status" value="1"/>
</dbReference>
<proteinExistence type="predicted"/>
<sequence length="387" mass="41870">MSEPALYLGWRVAILGSTSLQLLLLAAAIATQSPNARANRLLTAFLIVLVGVVAPYTLGYAGAYDAWRGLTFAPLAIPLALPPLLYAYTHALVRGRRPDRFGLHLGPPLIQFGYFVVCFALPPDAKWDWYTGGHRHLVGPAFDLALLVSLGLYAASCLRLLAAYRRDLAEARSDDDRFATGWLTRVIVALVAVLAVYAAFTLWDWLSGGIDFFQETGLYLALVAIGLYLGIEGWRHATLRFPVPEAAPPDPVPAEPPVAPDWRAVATGFDTRLREAGWASEPDLSLPVLARRLATNTGRLSRAINLGLGVNFSAWINGVRAEAVASALDGGSTGDLLTLAFDAGFSSKASFNRAFQARFGVAPSRYRRHVSHHDFPPPGPEMRRAAG</sequence>
<dbReference type="eggNOG" id="COG2207">
    <property type="taxonomic scope" value="Bacteria"/>
</dbReference>
<dbReference type="PANTHER" id="PTHR43280">
    <property type="entry name" value="ARAC-FAMILY TRANSCRIPTIONAL REGULATOR"/>
    <property type="match status" value="1"/>
</dbReference>
<organism evidence="6 7">
    <name type="scientific">Brevundimonas subvibrioides (strain ATCC 15264 / DSM 4735 / LMG 14903 / NBRC 16000 / CB 81)</name>
    <name type="common">Caulobacter subvibrioides</name>
    <dbReference type="NCBI Taxonomy" id="633149"/>
    <lineage>
        <taxon>Bacteria</taxon>
        <taxon>Pseudomonadati</taxon>
        <taxon>Pseudomonadota</taxon>
        <taxon>Alphaproteobacteria</taxon>
        <taxon>Caulobacterales</taxon>
        <taxon>Caulobacteraceae</taxon>
        <taxon>Brevundimonas</taxon>
    </lineage>
</organism>
<dbReference type="RefSeq" id="WP_013270541.1">
    <property type="nucleotide sequence ID" value="NC_014375.1"/>
</dbReference>
<evidence type="ECO:0000313" key="7">
    <source>
        <dbReference type="Proteomes" id="UP000002696"/>
    </source>
</evidence>
<keyword evidence="2" id="KW-0238">DNA-binding</keyword>
<dbReference type="AlphaFoldDB" id="D9QFC6"/>
<protein>
    <submittedName>
        <fullName evidence="6">Helix-turn-helix-domain containing protein AraC type</fullName>
    </submittedName>
</protein>
<dbReference type="PRINTS" id="PR00032">
    <property type="entry name" value="HTHARAC"/>
</dbReference>
<dbReference type="SMART" id="SM00342">
    <property type="entry name" value="HTH_ARAC"/>
    <property type="match status" value="1"/>
</dbReference>
<feature type="transmembrane region" description="Helical" evidence="4">
    <location>
        <begin position="41"/>
        <end position="63"/>
    </location>
</feature>
<evidence type="ECO:0000256" key="2">
    <source>
        <dbReference type="ARBA" id="ARBA00023125"/>
    </source>
</evidence>
<keyword evidence="3" id="KW-0804">Transcription</keyword>